<comment type="caution">
    <text evidence="1">The sequence shown here is derived from an EMBL/GenBank/DDBJ whole genome shotgun (WGS) entry which is preliminary data.</text>
</comment>
<evidence type="ECO:0000313" key="1">
    <source>
        <dbReference type="EMBL" id="RGD62177.1"/>
    </source>
</evidence>
<protein>
    <submittedName>
        <fullName evidence="1">Uncharacterized protein</fullName>
    </submittedName>
</protein>
<organism evidence="1 2">
    <name type="scientific">Kitasatospora xanthocidica</name>
    <dbReference type="NCBI Taxonomy" id="83382"/>
    <lineage>
        <taxon>Bacteria</taxon>
        <taxon>Bacillati</taxon>
        <taxon>Actinomycetota</taxon>
        <taxon>Actinomycetes</taxon>
        <taxon>Kitasatosporales</taxon>
        <taxon>Streptomycetaceae</taxon>
        <taxon>Kitasatospora</taxon>
    </lineage>
</organism>
<reference evidence="1 2" key="1">
    <citation type="submission" date="2018-08" db="EMBL/GenBank/DDBJ databases">
        <title>Diversity &amp; Physiological Properties of Lignin-Decomposing Actinobacteria from Soil.</title>
        <authorList>
            <person name="Roh S.G."/>
            <person name="Kim S.B."/>
        </authorList>
    </citation>
    <scope>NUCLEOTIDE SEQUENCE [LARGE SCALE GENOMIC DNA]</scope>
    <source>
        <strain evidence="1 2">MMS17-GH009</strain>
    </source>
</reference>
<dbReference type="EMBL" id="QVIG01000001">
    <property type="protein sequence ID" value="RGD62177.1"/>
    <property type="molecule type" value="Genomic_DNA"/>
</dbReference>
<sequence length="103" mass="11407">MLIEGLDDWVPIDRLLWAAKEGAAGRPWQAFFVELLHFLVGNGSIRIGELAEEGFEAWNGGTDEIVQLVVDDLERLDWDPRLGSRAWISNTGAGDELARSLTA</sequence>
<name>A0A373A3M3_9ACTN</name>
<evidence type="ECO:0000313" key="2">
    <source>
        <dbReference type="Proteomes" id="UP000263377"/>
    </source>
</evidence>
<accession>A0A373A3M3</accession>
<gene>
    <name evidence="1" type="ORF">DR950_34475</name>
</gene>
<dbReference type="Proteomes" id="UP000263377">
    <property type="component" value="Unassembled WGS sequence"/>
</dbReference>
<proteinExistence type="predicted"/>
<keyword evidence="2" id="KW-1185">Reference proteome</keyword>
<dbReference type="AlphaFoldDB" id="A0A373A3M3"/>